<dbReference type="Pfam" id="PF01717">
    <property type="entry name" value="Meth_synt_2"/>
    <property type="match status" value="1"/>
</dbReference>
<evidence type="ECO:0000313" key="7">
    <source>
        <dbReference type="Proteomes" id="UP001054252"/>
    </source>
</evidence>
<dbReference type="InterPro" id="IPR054722">
    <property type="entry name" value="PolX-like_BBD"/>
</dbReference>
<organism evidence="6 7">
    <name type="scientific">Rubroshorea leprosula</name>
    <dbReference type="NCBI Taxonomy" id="152421"/>
    <lineage>
        <taxon>Eukaryota</taxon>
        <taxon>Viridiplantae</taxon>
        <taxon>Streptophyta</taxon>
        <taxon>Embryophyta</taxon>
        <taxon>Tracheophyta</taxon>
        <taxon>Spermatophyta</taxon>
        <taxon>Magnoliopsida</taxon>
        <taxon>eudicotyledons</taxon>
        <taxon>Gunneridae</taxon>
        <taxon>Pentapetalae</taxon>
        <taxon>rosids</taxon>
        <taxon>malvids</taxon>
        <taxon>Malvales</taxon>
        <taxon>Dipterocarpaceae</taxon>
        <taxon>Rubroshorea</taxon>
    </lineage>
</organism>
<protein>
    <recommendedName>
        <fullName evidence="8">Cobalamin-independent methionine synthase MetE C-terminal/archaeal domain-containing protein</fullName>
    </recommendedName>
</protein>
<feature type="domain" description="Retrovirus-related Pol polyprotein from transposon TNT 1-94-like beta-barrel" evidence="5">
    <location>
        <begin position="139"/>
        <end position="215"/>
    </location>
</feature>
<comment type="caution">
    <text evidence="6">The sequence shown here is derived from an EMBL/GenBank/DDBJ whole genome shotgun (WGS) entry which is preliminary data.</text>
</comment>
<dbReference type="Pfam" id="PF22936">
    <property type="entry name" value="Pol_BBD"/>
    <property type="match status" value="1"/>
</dbReference>
<dbReference type="Gene3D" id="3.20.20.210">
    <property type="match status" value="1"/>
</dbReference>
<dbReference type="GO" id="GO:0008270">
    <property type="term" value="F:zinc ion binding"/>
    <property type="evidence" value="ECO:0007669"/>
    <property type="project" value="InterPro"/>
</dbReference>
<sequence>MHVRVRREYKANKISEEDYIKAIKVEIKKVVELQEELDIDVLVHGEPERNDMVEYSASAAAQAFLHFNFKYMSILRIGTRPTTPMAAKEVIDQPTALATSSTRLWQIDSNGNLESLNEMTSNRLNVPTALLATSSPKLWFFDSGCHNHMTSSRDDFSSTSSTNPNLPPIQCADGSLMKVTDIGNISAPSLTLSNVYIVPELHYNLLSVSQLCQLGLKVSFSTDGCHVEKSTGEVLGTGCMVNRMFVLNYLHISNEIEETRKYAEVKPAPKNMVAAAKLLHTELASAK</sequence>
<feature type="domain" description="Cobalamin-independent methionine synthase MetE C-terminal/archaeal" evidence="4">
    <location>
        <begin position="4"/>
        <end position="84"/>
    </location>
</feature>
<reference evidence="6 7" key="1">
    <citation type="journal article" date="2021" name="Commun. Biol.">
        <title>The genome of Shorea leprosula (Dipterocarpaceae) highlights the ecological relevance of drought in aseasonal tropical rainforests.</title>
        <authorList>
            <person name="Ng K.K.S."/>
            <person name="Kobayashi M.J."/>
            <person name="Fawcett J.A."/>
            <person name="Hatakeyama M."/>
            <person name="Paape T."/>
            <person name="Ng C.H."/>
            <person name="Ang C.C."/>
            <person name="Tnah L.H."/>
            <person name="Lee C.T."/>
            <person name="Nishiyama T."/>
            <person name="Sese J."/>
            <person name="O'Brien M.J."/>
            <person name="Copetti D."/>
            <person name="Mohd Noor M.I."/>
            <person name="Ong R.C."/>
            <person name="Putra M."/>
            <person name="Sireger I.Z."/>
            <person name="Indrioko S."/>
            <person name="Kosugi Y."/>
            <person name="Izuno A."/>
            <person name="Isagi Y."/>
            <person name="Lee S.L."/>
            <person name="Shimizu K.K."/>
        </authorList>
    </citation>
    <scope>NUCLEOTIDE SEQUENCE [LARGE SCALE GENOMIC DNA]</scope>
    <source>
        <strain evidence="6">214</strain>
    </source>
</reference>
<evidence type="ECO:0000313" key="6">
    <source>
        <dbReference type="EMBL" id="GKV48100.1"/>
    </source>
</evidence>
<evidence type="ECO:0000256" key="3">
    <source>
        <dbReference type="ARBA" id="ARBA00022833"/>
    </source>
</evidence>
<name>A0AAV5MDX8_9ROSI</name>
<dbReference type="SUPFAM" id="SSF51726">
    <property type="entry name" value="UROD/MetE-like"/>
    <property type="match status" value="1"/>
</dbReference>
<dbReference type="GO" id="GO:0009086">
    <property type="term" value="P:methionine biosynthetic process"/>
    <property type="evidence" value="ECO:0007669"/>
    <property type="project" value="InterPro"/>
</dbReference>
<dbReference type="InterPro" id="IPR002629">
    <property type="entry name" value="Met_Synth_C/arc"/>
</dbReference>
<dbReference type="EMBL" id="BPVZ01000246">
    <property type="protein sequence ID" value="GKV48100.1"/>
    <property type="molecule type" value="Genomic_DNA"/>
</dbReference>
<evidence type="ECO:0000256" key="2">
    <source>
        <dbReference type="ARBA" id="ARBA00022723"/>
    </source>
</evidence>
<dbReference type="Proteomes" id="UP001054252">
    <property type="component" value="Unassembled WGS sequence"/>
</dbReference>
<proteinExistence type="predicted"/>
<dbReference type="PANTHER" id="PTHR30519">
    <property type="entry name" value="5-METHYLTETRAHYDROPTEROYLTRIGLUTAMATE--HOMOCYSTEINE METHYLTRANSFERASE"/>
    <property type="match status" value="1"/>
</dbReference>
<evidence type="ECO:0000256" key="1">
    <source>
        <dbReference type="ARBA" id="ARBA00001947"/>
    </source>
</evidence>
<dbReference type="InterPro" id="IPR038071">
    <property type="entry name" value="UROD/MetE-like_sf"/>
</dbReference>
<accession>A0AAV5MDX8</accession>
<comment type="cofactor">
    <cofactor evidence="1">
        <name>Zn(2+)</name>
        <dbReference type="ChEBI" id="CHEBI:29105"/>
    </cofactor>
</comment>
<dbReference type="AlphaFoldDB" id="A0AAV5MDX8"/>
<evidence type="ECO:0000259" key="5">
    <source>
        <dbReference type="Pfam" id="PF22936"/>
    </source>
</evidence>
<keyword evidence="3" id="KW-0862">Zinc</keyword>
<keyword evidence="7" id="KW-1185">Reference proteome</keyword>
<keyword evidence="2" id="KW-0479">Metal-binding</keyword>
<evidence type="ECO:0000259" key="4">
    <source>
        <dbReference type="Pfam" id="PF01717"/>
    </source>
</evidence>
<dbReference type="GO" id="GO:0003871">
    <property type="term" value="F:5-methyltetrahydropteroyltriglutamate-homocysteine S-methyltransferase activity"/>
    <property type="evidence" value="ECO:0007669"/>
    <property type="project" value="InterPro"/>
</dbReference>
<evidence type="ECO:0008006" key="8">
    <source>
        <dbReference type="Google" id="ProtNLM"/>
    </source>
</evidence>
<gene>
    <name evidence="6" type="ORF">SLEP1_g54936</name>
</gene>